<accession>A0A9W8LH01</accession>
<protein>
    <submittedName>
        <fullName evidence="1">Uncharacterized protein</fullName>
    </submittedName>
</protein>
<comment type="caution">
    <text evidence="1">The sequence shown here is derived from an EMBL/GenBank/DDBJ whole genome shotgun (WGS) entry which is preliminary data.</text>
</comment>
<proteinExistence type="predicted"/>
<dbReference type="AlphaFoldDB" id="A0A9W8LH01"/>
<dbReference type="OrthoDB" id="5536278at2759"/>
<name>A0A9W8LH01_9FUNG</name>
<dbReference type="Proteomes" id="UP001140172">
    <property type="component" value="Unassembled WGS sequence"/>
</dbReference>
<organism evidence="1 2">
    <name type="scientific">Coemansia interrupta</name>
    <dbReference type="NCBI Taxonomy" id="1126814"/>
    <lineage>
        <taxon>Eukaryota</taxon>
        <taxon>Fungi</taxon>
        <taxon>Fungi incertae sedis</taxon>
        <taxon>Zoopagomycota</taxon>
        <taxon>Kickxellomycotina</taxon>
        <taxon>Kickxellomycetes</taxon>
        <taxon>Kickxellales</taxon>
        <taxon>Kickxellaceae</taxon>
        <taxon>Coemansia</taxon>
    </lineage>
</organism>
<gene>
    <name evidence="1" type="ORF">GGI15_003817</name>
</gene>
<reference evidence="1" key="1">
    <citation type="submission" date="2022-07" db="EMBL/GenBank/DDBJ databases">
        <title>Phylogenomic reconstructions and comparative analyses of Kickxellomycotina fungi.</title>
        <authorList>
            <person name="Reynolds N.K."/>
            <person name="Stajich J.E."/>
            <person name="Barry K."/>
            <person name="Grigoriev I.V."/>
            <person name="Crous P."/>
            <person name="Smith M.E."/>
        </authorList>
    </citation>
    <scope>NUCLEOTIDE SEQUENCE</scope>
    <source>
        <strain evidence="1">BCRC 34489</strain>
    </source>
</reference>
<evidence type="ECO:0000313" key="1">
    <source>
        <dbReference type="EMBL" id="KAJ2779626.1"/>
    </source>
</evidence>
<keyword evidence="2" id="KW-1185">Reference proteome</keyword>
<dbReference type="EMBL" id="JANBUM010000289">
    <property type="protein sequence ID" value="KAJ2779626.1"/>
    <property type="molecule type" value="Genomic_DNA"/>
</dbReference>
<evidence type="ECO:0000313" key="2">
    <source>
        <dbReference type="Proteomes" id="UP001140172"/>
    </source>
</evidence>
<sequence length="121" mass="12778">MSSPATSSMYTVLNATPFERSATPEPTPIRYLHQQDANSRSLPGNVIMPRQRSAGIGGYSLAYSPSGIGGHVTGHRDMGIGKACLSDSPRIPSRSASPAVRTLASFKRVLSFGSLSSAKQQ</sequence>